<evidence type="ECO:0000313" key="3">
    <source>
        <dbReference type="Proteomes" id="UP000314294"/>
    </source>
</evidence>
<evidence type="ECO:0000313" key="2">
    <source>
        <dbReference type="EMBL" id="TNN46917.1"/>
    </source>
</evidence>
<organism evidence="2 3">
    <name type="scientific">Liparis tanakae</name>
    <name type="common">Tanaka's snailfish</name>
    <dbReference type="NCBI Taxonomy" id="230148"/>
    <lineage>
        <taxon>Eukaryota</taxon>
        <taxon>Metazoa</taxon>
        <taxon>Chordata</taxon>
        <taxon>Craniata</taxon>
        <taxon>Vertebrata</taxon>
        <taxon>Euteleostomi</taxon>
        <taxon>Actinopterygii</taxon>
        <taxon>Neopterygii</taxon>
        <taxon>Teleostei</taxon>
        <taxon>Neoteleostei</taxon>
        <taxon>Acanthomorphata</taxon>
        <taxon>Eupercaria</taxon>
        <taxon>Perciformes</taxon>
        <taxon>Cottioidei</taxon>
        <taxon>Cottales</taxon>
        <taxon>Liparidae</taxon>
        <taxon>Liparis</taxon>
    </lineage>
</organism>
<dbReference type="AlphaFoldDB" id="A0A4Z2G085"/>
<protein>
    <submittedName>
        <fullName evidence="2">Uncharacterized protein</fullName>
    </submittedName>
</protein>
<dbReference type="EMBL" id="SRLO01000768">
    <property type="protein sequence ID" value="TNN46917.1"/>
    <property type="molecule type" value="Genomic_DNA"/>
</dbReference>
<accession>A0A4Z2G085</accession>
<reference evidence="2 3" key="1">
    <citation type="submission" date="2019-03" db="EMBL/GenBank/DDBJ databases">
        <title>First draft genome of Liparis tanakae, snailfish: a comprehensive survey of snailfish specific genes.</title>
        <authorList>
            <person name="Kim W."/>
            <person name="Song I."/>
            <person name="Jeong J.-H."/>
            <person name="Kim D."/>
            <person name="Kim S."/>
            <person name="Ryu S."/>
            <person name="Song J.Y."/>
            <person name="Lee S.K."/>
        </authorList>
    </citation>
    <scope>NUCLEOTIDE SEQUENCE [LARGE SCALE GENOMIC DNA]</scope>
    <source>
        <tissue evidence="2">Muscle</tissue>
    </source>
</reference>
<dbReference type="Proteomes" id="UP000314294">
    <property type="component" value="Unassembled WGS sequence"/>
</dbReference>
<sequence>MGVERGRGEEREMEEANSKFPEEDSRKQARDPAGRGHCGVPGAPYLPATVSASSRLWVLRLQWPASLYTTSVLSSRWLSSFSFLLALDWFVILPVETGGRGGSWTGFL</sequence>
<keyword evidence="3" id="KW-1185">Reference proteome</keyword>
<name>A0A4Z2G085_9TELE</name>
<comment type="caution">
    <text evidence="2">The sequence shown here is derived from an EMBL/GenBank/DDBJ whole genome shotgun (WGS) entry which is preliminary data.</text>
</comment>
<evidence type="ECO:0000256" key="1">
    <source>
        <dbReference type="SAM" id="MobiDB-lite"/>
    </source>
</evidence>
<proteinExistence type="predicted"/>
<feature type="compositionally biased region" description="Basic and acidic residues" evidence="1">
    <location>
        <begin position="1"/>
        <end position="34"/>
    </location>
</feature>
<gene>
    <name evidence="2" type="ORF">EYF80_042898</name>
</gene>
<feature type="region of interest" description="Disordered" evidence="1">
    <location>
        <begin position="1"/>
        <end position="40"/>
    </location>
</feature>